<evidence type="ECO:0000313" key="1">
    <source>
        <dbReference type="EMBL" id="GKV27083.1"/>
    </source>
</evidence>
<sequence>MVAFFGWSRGGEEAMEMISKGAKKEMEMIVGGGEE</sequence>
<reference evidence="1 2" key="1">
    <citation type="journal article" date="2021" name="Commun. Biol.">
        <title>The genome of Shorea leprosula (Dipterocarpaceae) highlights the ecological relevance of drought in aseasonal tropical rainforests.</title>
        <authorList>
            <person name="Ng K.K.S."/>
            <person name="Kobayashi M.J."/>
            <person name="Fawcett J.A."/>
            <person name="Hatakeyama M."/>
            <person name="Paape T."/>
            <person name="Ng C.H."/>
            <person name="Ang C.C."/>
            <person name="Tnah L.H."/>
            <person name="Lee C.T."/>
            <person name="Nishiyama T."/>
            <person name="Sese J."/>
            <person name="O'Brien M.J."/>
            <person name="Copetti D."/>
            <person name="Mohd Noor M.I."/>
            <person name="Ong R.C."/>
            <person name="Putra M."/>
            <person name="Sireger I.Z."/>
            <person name="Indrioko S."/>
            <person name="Kosugi Y."/>
            <person name="Izuno A."/>
            <person name="Isagi Y."/>
            <person name="Lee S.L."/>
            <person name="Shimizu K.K."/>
        </authorList>
    </citation>
    <scope>NUCLEOTIDE SEQUENCE [LARGE SCALE GENOMIC DNA]</scope>
    <source>
        <strain evidence="1">214</strain>
    </source>
</reference>
<protein>
    <submittedName>
        <fullName evidence="1">Uncharacterized protein</fullName>
    </submittedName>
</protein>
<proteinExistence type="predicted"/>
<organism evidence="1 2">
    <name type="scientific">Rubroshorea leprosula</name>
    <dbReference type="NCBI Taxonomy" id="152421"/>
    <lineage>
        <taxon>Eukaryota</taxon>
        <taxon>Viridiplantae</taxon>
        <taxon>Streptophyta</taxon>
        <taxon>Embryophyta</taxon>
        <taxon>Tracheophyta</taxon>
        <taxon>Spermatophyta</taxon>
        <taxon>Magnoliopsida</taxon>
        <taxon>eudicotyledons</taxon>
        <taxon>Gunneridae</taxon>
        <taxon>Pentapetalae</taxon>
        <taxon>rosids</taxon>
        <taxon>malvids</taxon>
        <taxon>Malvales</taxon>
        <taxon>Dipterocarpaceae</taxon>
        <taxon>Rubroshorea</taxon>
    </lineage>
</organism>
<keyword evidence="2" id="KW-1185">Reference proteome</keyword>
<dbReference type="Proteomes" id="UP001054252">
    <property type="component" value="Unassembled WGS sequence"/>
</dbReference>
<evidence type="ECO:0000313" key="2">
    <source>
        <dbReference type="Proteomes" id="UP001054252"/>
    </source>
</evidence>
<dbReference type="EMBL" id="BPVZ01000074">
    <property type="protein sequence ID" value="GKV27083.1"/>
    <property type="molecule type" value="Genomic_DNA"/>
</dbReference>
<accession>A0AAV5KRJ1</accession>
<dbReference type="AlphaFoldDB" id="A0AAV5KRJ1"/>
<name>A0AAV5KRJ1_9ROSI</name>
<gene>
    <name evidence="1" type="ORF">SLEP1_g36293</name>
</gene>
<comment type="caution">
    <text evidence="1">The sequence shown here is derived from an EMBL/GenBank/DDBJ whole genome shotgun (WGS) entry which is preliminary data.</text>
</comment>